<sequence>MGKFIPPVRPENQLRKRTISKKLKGLDSNRISRSSSLCEGSERRPLTLSHPFCLVGEQPNFTFYRLERLPNLSPSGHVGS</sequence>
<keyword evidence="2" id="KW-1185">Reference proteome</keyword>
<protein>
    <submittedName>
        <fullName evidence="1">Uncharacterized protein</fullName>
    </submittedName>
</protein>
<accession>A0AAV4U712</accession>
<name>A0AAV4U712_9ARAC</name>
<evidence type="ECO:0000313" key="2">
    <source>
        <dbReference type="Proteomes" id="UP001054837"/>
    </source>
</evidence>
<dbReference type="AlphaFoldDB" id="A0AAV4U712"/>
<reference evidence="1 2" key="1">
    <citation type="submission" date="2021-06" db="EMBL/GenBank/DDBJ databases">
        <title>Caerostris darwini draft genome.</title>
        <authorList>
            <person name="Kono N."/>
            <person name="Arakawa K."/>
        </authorList>
    </citation>
    <scope>NUCLEOTIDE SEQUENCE [LARGE SCALE GENOMIC DNA]</scope>
</reference>
<proteinExistence type="predicted"/>
<dbReference type="EMBL" id="BPLQ01010785">
    <property type="protein sequence ID" value="GIY53564.1"/>
    <property type="molecule type" value="Genomic_DNA"/>
</dbReference>
<dbReference type="Proteomes" id="UP001054837">
    <property type="component" value="Unassembled WGS sequence"/>
</dbReference>
<comment type="caution">
    <text evidence="1">The sequence shown here is derived from an EMBL/GenBank/DDBJ whole genome shotgun (WGS) entry which is preliminary data.</text>
</comment>
<evidence type="ECO:0000313" key="1">
    <source>
        <dbReference type="EMBL" id="GIY53564.1"/>
    </source>
</evidence>
<gene>
    <name evidence="1" type="ORF">CDAR_58121</name>
</gene>
<organism evidence="1 2">
    <name type="scientific">Caerostris darwini</name>
    <dbReference type="NCBI Taxonomy" id="1538125"/>
    <lineage>
        <taxon>Eukaryota</taxon>
        <taxon>Metazoa</taxon>
        <taxon>Ecdysozoa</taxon>
        <taxon>Arthropoda</taxon>
        <taxon>Chelicerata</taxon>
        <taxon>Arachnida</taxon>
        <taxon>Araneae</taxon>
        <taxon>Araneomorphae</taxon>
        <taxon>Entelegynae</taxon>
        <taxon>Araneoidea</taxon>
        <taxon>Araneidae</taxon>
        <taxon>Caerostris</taxon>
    </lineage>
</organism>